<dbReference type="EMBL" id="JAUSRD010000009">
    <property type="protein sequence ID" value="MDP9894686.1"/>
    <property type="molecule type" value="Genomic_DNA"/>
</dbReference>
<feature type="signal peptide" evidence="2">
    <location>
        <begin position="1"/>
        <end position="36"/>
    </location>
</feature>
<organism evidence="4 5">
    <name type="scientific">Variovorax boronicumulans</name>
    <dbReference type="NCBI Taxonomy" id="436515"/>
    <lineage>
        <taxon>Bacteria</taxon>
        <taxon>Pseudomonadati</taxon>
        <taxon>Pseudomonadota</taxon>
        <taxon>Betaproteobacteria</taxon>
        <taxon>Burkholderiales</taxon>
        <taxon>Comamonadaceae</taxon>
        <taxon>Variovorax</taxon>
    </lineage>
</organism>
<dbReference type="Proteomes" id="UP001242045">
    <property type="component" value="Unassembled WGS sequence"/>
</dbReference>
<evidence type="ECO:0000256" key="1">
    <source>
        <dbReference type="SAM" id="MobiDB-lite"/>
    </source>
</evidence>
<name>A0AAW8D469_9BURK</name>
<dbReference type="RefSeq" id="WP_307685702.1">
    <property type="nucleotide sequence ID" value="NZ_JAUSRD010000009.1"/>
</dbReference>
<dbReference type="InterPro" id="IPR032710">
    <property type="entry name" value="NTF2-like_dom_sf"/>
</dbReference>
<dbReference type="InterPro" id="IPR056203">
    <property type="entry name" value="Cds6_C"/>
</dbReference>
<evidence type="ECO:0000256" key="2">
    <source>
        <dbReference type="SAM" id="SignalP"/>
    </source>
</evidence>
<keyword evidence="2" id="KW-0732">Signal</keyword>
<feature type="chain" id="PRO_5043689937" evidence="2">
    <location>
        <begin position="37"/>
        <end position="309"/>
    </location>
</feature>
<evidence type="ECO:0000313" key="4">
    <source>
        <dbReference type="EMBL" id="MDP9894686.1"/>
    </source>
</evidence>
<evidence type="ECO:0000259" key="3">
    <source>
        <dbReference type="Pfam" id="PF24125"/>
    </source>
</evidence>
<reference evidence="4" key="1">
    <citation type="submission" date="2023-07" db="EMBL/GenBank/DDBJ databases">
        <title>Sorghum-associated microbial communities from plants grown in Nebraska, USA.</title>
        <authorList>
            <person name="Schachtman D."/>
        </authorList>
    </citation>
    <scope>NUCLEOTIDE SEQUENCE</scope>
    <source>
        <strain evidence="4">DS3754</strain>
    </source>
</reference>
<dbReference type="Pfam" id="PF13211">
    <property type="entry name" value="DUF4019"/>
    <property type="match status" value="1"/>
</dbReference>
<dbReference type="Gene3D" id="3.10.450.50">
    <property type="match status" value="1"/>
</dbReference>
<proteinExistence type="predicted"/>
<gene>
    <name evidence="4" type="ORF">J2W31_003810</name>
</gene>
<feature type="domain" description="Cds6 C-terminal" evidence="3">
    <location>
        <begin position="201"/>
        <end position="305"/>
    </location>
</feature>
<protein>
    <submittedName>
        <fullName evidence="4">Ketosteroid isomerase-like protein</fullName>
    </submittedName>
</protein>
<dbReference type="Pfam" id="PF24125">
    <property type="entry name" value="Cds6_C"/>
    <property type="match status" value="1"/>
</dbReference>
<accession>A0AAW8D469</accession>
<feature type="compositionally biased region" description="Polar residues" evidence="1">
    <location>
        <begin position="184"/>
        <end position="194"/>
    </location>
</feature>
<keyword evidence="4" id="KW-0413">Isomerase</keyword>
<dbReference type="AlphaFoldDB" id="A0AAW8D469"/>
<feature type="region of interest" description="Disordered" evidence="1">
    <location>
        <begin position="165"/>
        <end position="195"/>
    </location>
</feature>
<evidence type="ECO:0000313" key="5">
    <source>
        <dbReference type="Proteomes" id="UP001242045"/>
    </source>
</evidence>
<dbReference type="GO" id="GO:0016853">
    <property type="term" value="F:isomerase activity"/>
    <property type="evidence" value="ECO:0007669"/>
    <property type="project" value="UniProtKB-KW"/>
</dbReference>
<comment type="caution">
    <text evidence="4">The sequence shown here is derived from an EMBL/GenBank/DDBJ whole genome shotgun (WGS) entry which is preliminary data.</text>
</comment>
<sequence length="309" mass="33584">MQATEQDSKKRHPMNRFFTQFLAACLMASTSLIVAAAQQPPGTSSDELVRAALQSLQKADTDRLGELWESGSSVLKSRVPKTTFIETTRKARLSMGPVTARDWSSVARLQYRAGNESGFPAGLYANVDLVTQLGNGKSASERISFAMENNSWRFTGYVIAPPTPSSATPAAPLAPATSSAPATRTTQLAPSSASDARAPEVEAAVHAWAAAWSARDVGRYLLAYAPEFTPANRQQSRKNWEEERRARIAGKSTISVTVQGLAISIDGQTATARFRQTYRADDLNEVGRKTLEFQRSGTQWLIRKETAGV</sequence>
<feature type="compositionally biased region" description="Low complexity" evidence="1">
    <location>
        <begin position="165"/>
        <end position="183"/>
    </location>
</feature>
<dbReference type="InterPro" id="IPR025091">
    <property type="entry name" value="DUF4019"/>
</dbReference>
<dbReference type="SUPFAM" id="SSF54427">
    <property type="entry name" value="NTF2-like"/>
    <property type="match status" value="1"/>
</dbReference>